<protein>
    <submittedName>
        <fullName evidence="2">Gsl1109 protein</fullName>
    </submittedName>
</protein>
<gene>
    <name evidence="2" type="ordered locus">gsl1109</name>
</gene>
<keyword evidence="3" id="KW-1185">Reference proteome</keyword>
<dbReference type="HOGENOM" id="CLU_2522853_0_0_3"/>
<feature type="transmembrane region" description="Helical" evidence="1">
    <location>
        <begin position="20"/>
        <end position="39"/>
    </location>
</feature>
<evidence type="ECO:0000313" key="3">
    <source>
        <dbReference type="Proteomes" id="UP000000557"/>
    </source>
</evidence>
<dbReference type="EMBL" id="BA000045">
    <property type="protein sequence ID" value="BAC89050.1"/>
    <property type="molecule type" value="Genomic_DNA"/>
</dbReference>
<accession>Q7NLL4</accession>
<dbReference type="AlphaFoldDB" id="Q7NLL4"/>
<dbReference type="InParanoid" id="Q7NLL4"/>
<sequence>MRPYTEEGEAVKNAKDSNLLLQLQCSLLGTVLAAGGLLFSGIARAQADALVETLITFDPTAGELPEGVTVDNCANVYVGVVSTG</sequence>
<evidence type="ECO:0000313" key="2">
    <source>
        <dbReference type="EMBL" id="BAC89050.1"/>
    </source>
</evidence>
<dbReference type="KEGG" id="gvi:gsl1109"/>
<reference evidence="2 3" key="2">
    <citation type="journal article" date="2003" name="DNA Res.">
        <title>Complete genome structure of Gloeobacter violaceus PCC 7421, a cyanobacterium that lacks thylakoids (supplement).</title>
        <authorList>
            <person name="Nakamura Y."/>
            <person name="Kaneko T."/>
            <person name="Sato S."/>
            <person name="Mimuro M."/>
            <person name="Miyashita H."/>
            <person name="Tsuchiya T."/>
            <person name="Sasamoto S."/>
            <person name="Watanabe A."/>
            <person name="Kawashima K."/>
            <person name="Kishida Y."/>
            <person name="Kiyokawa C."/>
            <person name="Kohara M."/>
            <person name="Matsumoto M."/>
            <person name="Matsuno A."/>
            <person name="Nakazaki N."/>
            <person name="Shimpo S."/>
            <person name="Takeuchi C."/>
            <person name="Yamada M."/>
            <person name="Tabata S."/>
        </authorList>
    </citation>
    <scope>NUCLEOTIDE SEQUENCE [LARGE SCALE GENOMIC DNA]</scope>
    <source>
        <strain evidence="3">ATCC 29082 / PCC 7421</strain>
    </source>
</reference>
<organism evidence="2 3">
    <name type="scientific">Gloeobacter violaceus (strain ATCC 29082 / PCC 7421)</name>
    <dbReference type="NCBI Taxonomy" id="251221"/>
    <lineage>
        <taxon>Bacteria</taxon>
        <taxon>Bacillati</taxon>
        <taxon>Cyanobacteriota</taxon>
        <taxon>Cyanophyceae</taxon>
        <taxon>Gloeobacterales</taxon>
        <taxon>Gloeobacteraceae</taxon>
        <taxon>Gloeobacter</taxon>
    </lineage>
</organism>
<keyword evidence="1" id="KW-0812">Transmembrane</keyword>
<dbReference type="EnsemblBacteria" id="BAC89050">
    <property type="protein sequence ID" value="BAC89050"/>
    <property type="gene ID" value="BAC89050"/>
</dbReference>
<reference evidence="2 3" key="1">
    <citation type="journal article" date="2003" name="DNA Res.">
        <title>Complete genome structure of Gloeobacter violaceus PCC 7421, a cyanobacterium that lacks thylakoids.</title>
        <authorList>
            <person name="Nakamura Y."/>
            <person name="Kaneko T."/>
            <person name="Sato S."/>
            <person name="Mimuro M."/>
            <person name="Miyashita H."/>
            <person name="Tsuchiya T."/>
            <person name="Sasamoto S."/>
            <person name="Watanabe A."/>
            <person name="Kawashima K."/>
            <person name="Kishida Y."/>
            <person name="Kiyokawa C."/>
            <person name="Kohara M."/>
            <person name="Matsumoto M."/>
            <person name="Matsuno A."/>
            <person name="Nakazaki N."/>
            <person name="Shimpo S."/>
            <person name="Takeuchi C."/>
            <person name="Yamada M."/>
            <person name="Tabata S."/>
        </authorList>
    </citation>
    <scope>NUCLEOTIDE SEQUENCE [LARGE SCALE GENOMIC DNA]</scope>
    <source>
        <strain evidence="3">ATCC 29082 / PCC 7421</strain>
    </source>
</reference>
<dbReference type="Proteomes" id="UP000000557">
    <property type="component" value="Chromosome"/>
</dbReference>
<evidence type="ECO:0000256" key="1">
    <source>
        <dbReference type="SAM" id="Phobius"/>
    </source>
</evidence>
<keyword evidence="1" id="KW-0472">Membrane</keyword>
<proteinExistence type="predicted"/>
<keyword evidence="1" id="KW-1133">Transmembrane helix</keyword>
<name>Q7NLL4_GLOVI</name>